<gene>
    <name evidence="1" type="ORF">NCS57_01444700</name>
</gene>
<protein>
    <submittedName>
        <fullName evidence="1">Uncharacterized protein</fullName>
    </submittedName>
</protein>
<accession>A0ACC0QAY7</accession>
<comment type="caution">
    <text evidence="1">The sequence shown here is derived from an EMBL/GenBank/DDBJ whole genome shotgun (WGS) entry which is preliminary data.</text>
</comment>
<keyword evidence="2" id="KW-1185">Reference proteome</keyword>
<dbReference type="EMBL" id="CM046515">
    <property type="protein sequence ID" value="KAI8649086.1"/>
    <property type="molecule type" value="Genomic_DNA"/>
</dbReference>
<reference evidence="1" key="1">
    <citation type="submission" date="2022-06" db="EMBL/GenBank/DDBJ databases">
        <title>Fusarium solani species complex genomes reveal bases of compartmentalisation and animal pathogenesis.</title>
        <authorList>
            <person name="Tsai I.J."/>
        </authorList>
    </citation>
    <scope>NUCLEOTIDE SEQUENCE</scope>
    <source>
        <strain evidence="1">Fu6.1</strain>
    </source>
</reference>
<evidence type="ECO:0000313" key="2">
    <source>
        <dbReference type="Proteomes" id="UP001065298"/>
    </source>
</evidence>
<organism evidence="1 2">
    <name type="scientific">Fusarium keratoplasticum</name>
    <dbReference type="NCBI Taxonomy" id="1328300"/>
    <lineage>
        <taxon>Eukaryota</taxon>
        <taxon>Fungi</taxon>
        <taxon>Dikarya</taxon>
        <taxon>Ascomycota</taxon>
        <taxon>Pezizomycotina</taxon>
        <taxon>Sordariomycetes</taxon>
        <taxon>Hypocreomycetidae</taxon>
        <taxon>Hypocreales</taxon>
        <taxon>Nectriaceae</taxon>
        <taxon>Fusarium</taxon>
        <taxon>Fusarium solani species complex</taxon>
    </lineage>
</organism>
<proteinExistence type="predicted"/>
<name>A0ACC0QAY7_9HYPO</name>
<sequence>MPKEKVDYIRRGRELRRFFLEHGTEDNDLGFTQIDLAWMEKYLPPQESEEGEEMFPEKWVGESGGGTQSFTSTRAHWRKAMMKLDKEQGAGVEGTVDAIVEEHVLEDVEPRVEDQ</sequence>
<evidence type="ECO:0000313" key="1">
    <source>
        <dbReference type="EMBL" id="KAI8649086.1"/>
    </source>
</evidence>
<dbReference type="Proteomes" id="UP001065298">
    <property type="component" value="Chromosome 13"/>
</dbReference>